<dbReference type="GO" id="GO:0000140">
    <property type="term" value="F:acylglycerone-phosphate reductase (NADP+) activity"/>
    <property type="evidence" value="ECO:0007669"/>
    <property type="project" value="TreeGrafter"/>
</dbReference>
<dbReference type="InterPro" id="IPR020904">
    <property type="entry name" value="Sc_DH/Rdtase_CS"/>
</dbReference>
<evidence type="ECO:0000256" key="2">
    <source>
        <dbReference type="ARBA" id="ARBA00022857"/>
    </source>
</evidence>
<comment type="similarity">
    <text evidence="1 4">Belongs to the short-chain dehydrogenases/reductases (SDR) family.</text>
</comment>
<dbReference type="PRINTS" id="PR00081">
    <property type="entry name" value="GDHRDH"/>
</dbReference>
<sequence length="282" mass="30106">MSQEGEKSLKSVLITGCSAGGIGSALVEEFHDRGLHVFATARSPSKMAHLENFPHVTLLKLDVQSPIDIAAAVEAVTAKTGGKLDYLVNNSGQGLVMPAIDTDLEEAKKLFDVNFWGAVAVIQAFSPLVIAAKGTIVNVSSVASLLNVTWNIFYNSSKAALRIYSETLRLEMAPLGVKVVTVMAGTVATNITANTPKVDLPSDSLYRAASKEINDLATGVWVKDAPSPAEFAKNVVNEVLGGASGMIWKGKMASISWFLTTFMPTWVIDHMLLDQSGIKHMS</sequence>
<dbReference type="PANTHER" id="PTHR44169:SF6">
    <property type="entry name" value="NADPH-DEPENDENT 1-ACYLDIHYDROXYACETONE PHOSPHATE REDUCTASE"/>
    <property type="match status" value="1"/>
</dbReference>
<organism evidence="5 6">
    <name type="scientific">Aspergillus rambellii</name>
    <dbReference type="NCBI Taxonomy" id="308745"/>
    <lineage>
        <taxon>Eukaryota</taxon>
        <taxon>Fungi</taxon>
        <taxon>Dikarya</taxon>
        <taxon>Ascomycota</taxon>
        <taxon>Pezizomycotina</taxon>
        <taxon>Eurotiomycetes</taxon>
        <taxon>Eurotiomycetidae</taxon>
        <taxon>Eurotiales</taxon>
        <taxon>Aspergillaceae</taxon>
        <taxon>Aspergillus</taxon>
        <taxon>Aspergillus subgen. Nidulantes</taxon>
    </lineage>
</organism>
<dbReference type="GO" id="GO:0006654">
    <property type="term" value="P:phosphatidic acid biosynthetic process"/>
    <property type="evidence" value="ECO:0007669"/>
    <property type="project" value="TreeGrafter"/>
</dbReference>
<dbReference type="EMBL" id="JZBS01004063">
    <property type="protein sequence ID" value="KKK12379.1"/>
    <property type="molecule type" value="Genomic_DNA"/>
</dbReference>
<dbReference type="GO" id="GO:0019433">
    <property type="term" value="P:triglyceride catabolic process"/>
    <property type="evidence" value="ECO:0007669"/>
    <property type="project" value="TreeGrafter"/>
</dbReference>
<accession>A0A0F8TY09</accession>
<dbReference type="InterPro" id="IPR002347">
    <property type="entry name" value="SDR_fam"/>
</dbReference>
<keyword evidence="3" id="KW-0560">Oxidoreductase</keyword>
<reference evidence="5 6" key="1">
    <citation type="submission" date="2015-02" db="EMBL/GenBank/DDBJ databases">
        <title>Draft Genome Sequences of Two Closely-Related Aflatoxigenic Aspergillus Species Obtained from the Cote d'Ivoire.</title>
        <authorList>
            <person name="Moore G.G."/>
            <person name="Beltz S.B."/>
            <person name="Mack B.M."/>
        </authorList>
    </citation>
    <scope>NUCLEOTIDE SEQUENCE [LARGE SCALE GENOMIC DNA]</scope>
    <source>
        <strain evidence="5 6">SRRC1468</strain>
    </source>
</reference>
<dbReference type="OrthoDB" id="2102561at2759"/>
<dbReference type="GO" id="GO:0005783">
    <property type="term" value="C:endoplasmic reticulum"/>
    <property type="evidence" value="ECO:0007669"/>
    <property type="project" value="TreeGrafter"/>
</dbReference>
<dbReference type="AlphaFoldDB" id="A0A0F8TY09"/>
<dbReference type="PANTHER" id="PTHR44169">
    <property type="entry name" value="NADPH-DEPENDENT 1-ACYLDIHYDROXYACETONE PHOSPHATE REDUCTASE"/>
    <property type="match status" value="1"/>
</dbReference>
<dbReference type="STRING" id="308745.A0A0F8TY09"/>
<evidence type="ECO:0000313" key="6">
    <source>
        <dbReference type="Proteomes" id="UP000034291"/>
    </source>
</evidence>
<evidence type="ECO:0000313" key="5">
    <source>
        <dbReference type="EMBL" id="KKK12379.1"/>
    </source>
</evidence>
<dbReference type="GO" id="GO:0044550">
    <property type="term" value="P:secondary metabolite biosynthetic process"/>
    <property type="evidence" value="ECO:0007669"/>
    <property type="project" value="UniProtKB-ARBA"/>
</dbReference>
<dbReference type="PRINTS" id="PR00080">
    <property type="entry name" value="SDRFAMILY"/>
</dbReference>
<evidence type="ECO:0008006" key="7">
    <source>
        <dbReference type="Google" id="ProtNLM"/>
    </source>
</evidence>
<evidence type="ECO:0000256" key="3">
    <source>
        <dbReference type="ARBA" id="ARBA00023002"/>
    </source>
</evidence>
<evidence type="ECO:0000256" key="1">
    <source>
        <dbReference type="ARBA" id="ARBA00006484"/>
    </source>
</evidence>
<dbReference type="GO" id="GO:0005811">
    <property type="term" value="C:lipid droplet"/>
    <property type="evidence" value="ECO:0007669"/>
    <property type="project" value="TreeGrafter"/>
</dbReference>
<dbReference type="Gene3D" id="3.40.50.720">
    <property type="entry name" value="NAD(P)-binding Rossmann-like Domain"/>
    <property type="match status" value="1"/>
</dbReference>
<dbReference type="Pfam" id="PF00106">
    <property type="entry name" value="adh_short"/>
    <property type="match status" value="1"/>
</dbReference>
<dbReference type="PROSITE" id="PS00061">
    <property type="entry name" value="ADH_SHORT"/>
    <property type="match status" value="1"/>
</dbReference>
<dbReference type="CDD" id="cd05374">
    <property type="entry name" value="17beta-HSD-like_SDR_c"/>
    <property type="match status" value="1"/>
</dbReference>
<name>A0A0F8TY09_9EURO</name>
<keyword evidence="6" id="KW-1185">Reference proteome</keyword>
<proteinExistence type="inferred from homology"/>
<keyword evidence="2" id="KW-0521">NADP</keyword>
<dbReference type="InterPro" id="IPR036291">
    <property type="entry name" value="NAD(P)-bd_dom_sf"/>
</dbReference>
<gene>
    <name evidence="5" type="ORF">ARAM_006101</name>
</gene>
<protein>
    <recommendedName>
        <fullName evidence="7">Oxidoreductase, short-chain dehydrogenase/reductase family</fullName>
    </recommendedName>
</protein>
<dbReference type="Proteomes" id="UP000034291">
    <property type="component" value="Unassembled WGS sequence"/>
</dbReference>
<evidence type="ECO:0000256" key="4">
    <source>
        <dbReference type="RuleBase" id="RU000363"/>
    </source>
</evidence>
<dbReference type="SUPFAM" id="SSF51735">
    <property type="entry name" value="NAD(P)-binding Rossmann-fold domains"/>
    <property type="match status" value="1"/>
</dbReference>
<comment type="caution">
    <text evidence="5">The sequence shown here is derived from an EMBL/GenBank/DDBJ whole genome shotgun (WGS) entry which is preliminary data.</text>
</comment>
<dbReference type="GO" id="GO:0004806">
    <property type="term" value="F:triacylglycerol lipase activity"/>
    <property type="evidence" value="ECO:0007669"/>
    <property type="project" value="TreeGrafter"/>
</dbReference>